<evidence type="ECO:0000313" key="2">
    <source>
        <dbReference type="Proteomes" id="UP001229836"/>
    </source>
</evidence>
<organism evidence="1 2">
    <name type="scientific">Acinetobacter corruptisaponis</name>
    <dbReference type="NCBI Taxonomy" id="3045147"/>
    <lineage>
        <taxon>Bacteria</taxon>
        <taxon>Pseudomonadati</taxon>
        <taxon>Pseudomonadota</taxon>
        <taxon>Gammaproteobacteria</taxon>
        <taxon>Moraxellales</taxon>
        <taxon>Moraxellaceae</taxon>
        <taxon>Acinetobacter</taxon>
    </lineage>
</organism>
<keyword evidence="2" id="KW-1185">Reference proteome</keyword>
<gene>
    <name evidence="1" type="ORF">QLH32_18260</name>
</gene>
<keyword evidence="1" id="KW-0614">Plasmid</keyword>
<dbReference type="Proteomes" id="UP001229836">
    <property type="component" value="Plasmid unnamed1"/>
</dbReference>
<geneLocation type="plasmid" evidence="1 2">
    <name>unnamed1</name>
</geneLocation>
<dbReference type="SUPFAM" id="SSF109604">
    <property type="entry name" value="HD-domain/PDEase-like"/>
    <property type="match status" value="1"/>
</dbReference>
<reference evidence="1 2" key="1">
    <citation type="submission" date="2023-05" db="EMBL/GenBank/DDBJ databases">
        <title>The complete genome of Acinetobacter sp. nov KCTC 92772.</title>
        <authorList>
            <person name="Zhou G."/>
        </authorList>
    </citation>
    <scope>NUCLEOTIDE SEQUENCE [LARGE SCALE GENOMIC DNA]</scope>
    <source>
        <strain evidence="1 2">KCTC 92772</strain>
        <plasmid evidence="1 2">unnamed1</plasmid>
    </source>
</reference>
<proteinExistence type="predicted"/>
<dbReference type="RefSeq" id="WP_283269410.1">
    <property type="nucleotide sequence ID" value="NZ_CP125670.1"/>
</dbReference>
<dbReference type="EMBL" id="CP125670">
    <property type="protein sequence ID" value="WHP07724.1"/>
    <property type="molecule type" value="Genomic_DNA"/>
</dbReference>
<sequence>MITQHEILDQILNHYQPKIGRDFTGYKNHCYRVLNIYVWLAQQKMTVSQAEIDQAAIALAFHDLGIWTDKTLDYLPPSEREAQQYCNQYPDLDRQLIMAMINEHHKISAYTGDKRVEFFRQADLVDFSLGVFRFDLDKATLQQLNQQFPNAGFHQLLTILATKNLFKHPFKPAPMMKW</sequence>
<protein>
    <submittedName>
        <fullName evidence="1">Phosphohydrolase</fullName>
    </submittedName>
</protein>
<dbReference type="Gene3D" id="1.10.3210.10">
    <property type="entry name" value="Hypothetical protein af1432"/>
    <property type="match status" value="1"/>
</dbReference>
<name>A0ABY8SB38_9GAMM</name>
<accession>A0ABY8SB38</accession>
<evidence type="ECO:0000313" key="1">
    <source>
        <dbReference type="EMBL" id="WHP07724.1"/>
    </source>
</evidence>